<dbReference type="EMBL" id="CGIH01000004">
    <property type="protein sequence ID" value="CFX06487.1"/>
    <property type="molecule type" value="Genomic_DNA"/>
</dbReference>
<keyword evidence="4" id="KW-0378">Hydrolase</keyword>
<evidence type="ECO:0000313" key="5">
    <source>
        <dbReference type="Proteomes" id="UP000045545"/>
    </source>
</evidence>
<dbReference type="InterPro" id="IPR027417">
    <property type="entry name" value="P-loop_NTPase"/>
</dbReference>
<protein>
    <submittedName>
        <fullName evidence="4">p-loop containing nucleoside triphosphate hydrolase</fullName>
    </submittedName>
</protein>
<dbReference type="Gene3D" id="3.40.50.300">
    <property type="entry name" value="P-loop containing nucleotide triphosphate hydrolases"/>
    <property type="match status" value="1"/>
</dbReference>
<keyword evidence="5" id="KW-1185">Reference proteome</keyword>
<proteinExistence type="predicted"/>
<evidence type="ECO:0000313" key="3">
    <source>
        <dbReference type="EMBL" id="CFX06487.1"/>
    </source>
</evidence>
<sequence length="397" mass="45196">MSEMKTPIPIYDAILVDEAQDFPPAFLRLCYELLNDEKRLVYAYDELQVLNSQSMPSPEELFGKKPDGTPRVRFSTPQIGKPKQDIILEKCYRNSRPVLATAHALGFGIYRKSDPEIGTGLVQIFDQKSLWLDVGYVAIDGDLDDGCEVTLARTEESSPNFLEAHSSIDDLIQFHCFGSQQEQDEWVANAIADNLEKEEFLPDDIIVINPDPLSTRKVVGPIRASLFERNINTHLAGVDTSPDVFSNAEMDSVTFTGIYRAKGNEAGMVYIINAQDCYSSFGNLATVRNQLFTAITRSKAWVRVLGFGNEMEKLVEEFNQVRENNFQLKFTYPTSEQRKNMNIINRDMTDEEKRRIKRGKHELIGLIEDLESGKIFVEDLGRDQVKRLREYLNKEGE</sequence>
<evidence type="ECO:0000313" key="4">
    <source>
        <dbReference type="EMBL" id="CFX33238.1"/>
    </source>
</evidence>
<name>A0A0E3W2Z3_9FIRM</name>
<dbReference type="STRING" id="690567.1027"/>
<evidence type="ECO:0000256" key="1">
    <source>
        <dbReference type="SAM" id="MobiDB-lite"/>
    </source>
</evidence>
<dbReference type="InterPro" id="IPR027785">
    <property type="entry name" value="UvrD-like_helicase_C"/>
</dbReference>
<dbReference type="Proteomes" id="UP000045545">
    <property type="component" value="Unassembled WGS sequence"/>
</dbReference>
<feature type="region of interest" description="Disordered" evidence="1">
    <location>
        <begin position="56"/>
        <end position="76"/>
    </location>
</feature>
<reference evidence="4 5" key="1">
    <citation type="submission" date="2015-03" db="EMBL/GenBank/DDBJ databases">
        <authorList>
            <person name="Strepis Nikolaos"/>
        </authorList>
    </citation>
    <scope>NUCLEOTIDE SEQUENCE [LARGE SCALE GENOMIC DNA]</scope>
    <source>
        <strain evidence="4 5">OL-4</strain>
    </source>
</reference>
<organism evidence="4 5">
    <name type="scientific">Syntrophomonas zehnderi OL-4</name>
    <dbReference type="NCBI Taxonomy" id="690567"/>
    <lineage>
        <taxon>Bacteria</taxon>
        <taxon>Bacillati</taxon>
        <taxon>Bacillota</taxon>
        <taxon>Clostridia</taxon>
        <taxon>Eubacteriales</taxon>
        <taxon>Syntrophomonadaceae</taxon>
        <taxon>Syntrophomonas</taxon>
    </lineage>
</organism>
<dbReference type="SUPFAM" id="SSF52540">
    <property type="entry name" value="P-loop containing nucleoside triphosphate hydrolases"/>
    <property type="match status" value="1"/>
</dbReference>
<dbReference type="Pfam" id="PF13538">
    <property type="entry name" value="UvrD_C_2"/>
    <property type="match status" value="1"/>
</dbReference>
<dbReference type="AlphaFoldDB" id="A0A0E3W2Z3"/>
<accession>A0A0E3W2Z3</accession>
<dbReference type="EMBL" id="CGIH01000018">
    <property type="protein sequence ID" value="CFX33238.1"/>
    <property type="molecule type" value="Genomic_DNA"/>
</dbReference>
<feature type="compositionally biased region" description="Basic and acidic residues" evidence="1">
    <location>
        <begin position="61"/>
        <end position="70"/>
    </location>
</feature>
<gene>
    <name evidence="4" type="ORF">1027</name>
    <name evidence="3" type="ORF">364</name>
</gene>
<feature type="domain" description="UvrD-like helicase C-terminal" evidence="2">
    <location>
        <begin position="256"/>
        <end position="304"/>
    </location>
</feature>
<dbReference type="GO" id="GO:0016787">
    <property type="term" value="F:hydrolase activity"/>
    <property type="evidence" value="ECO:0007669"/>
    <property type="project" value="UniProtKB-KW"/>
</dbReference>
<evidence type="ECO:0000259" key="2">
    <source>
        <dbReference type="Pfam" id="PF13538"/>
    </source>
</evidence>